<dbReference type="EMBL" id="ACCG02000004">
    <property type="protein sequence ID" value="EFE90047.1"/>
    <property type="molecule type" value="Genomic_DNA"/>
</dbReference>
<accession>D4BLV7</accession>
<name>D4BLV7_BIFBR</name>
<dbReference type="HOGENOM" id="CLU_3247890_0_0_11"/>
<dbReference type="Proteomes" id="UP000003191">
    <property type="component" value="Unassembled WGS sequence"/>
</dbReference>
<gene>
    <name evidence="1" type="ORF">BIFBRE_03044</name>
</gene>
<reference evidence="1 2" key="1">
    <citation type="submission" date="2010-02" db="EMBL/GenBank/DDBJ databases">
        <authorList>
            <person name="Weinstock G."/>
            <person name="Sodergren E."/>
            <person name="Clifton S."/>
            <person name="Fulton L."/>
            <person name="Fulton B."/>
            <person name="Courtney L."/>
            <person name="Fronick C."/>
            <person name="Harrison M."/>
            <person name="Strong C."/>
            <person name="Farmer C."/>
            <person name="Delahaunty K."/>
            <person name="Markovic C."/>
            <person name="Hall O."/>
            <person name="Minx P."/>
            <person name="Tomlinson C."/>
            <person name="Mitreva M."/>
            <person name="Nelson J."/>
            <person name="Hou S."/>
            <person name="Wollam A."/>
            <person name="Pepin K.H."/>
            <person name="Johnson M."/>
            <person name="Bhonagiri V."/>
            <person name="Zhang X."/>
            <person name="Suruliraj S."/>
            <person name="Warren W."/>
            <person name="Chinwalla A."/>
            <person name="Mardis E.R."/>
            <person name="Wilson R.K."/>
        </authorList>
    </citation>
    <scope>NUCLEOTIDE SEQUENCE [LARGE SCALE GENOMIC DNA]</scope>
    <source>
        <strain evidence="1 2">DSM 20213</strain>
    </source>
</reference>
<protein>
    <submittedName>
        <fullName evidence="1">Uncharacterized protein</fullName>
    </submittedName>
</protein>
<dbReference type="AlphaFoldDB" id="D4BLV7"/>
<sequence length="49" mass="5706">MFPAKYKLSDVLTLWLPRFETVALQGKNVVAALIKRLMKLAIRHQMSYD</sequence>
<proteinExistence type="predicted"/>
<evidence type="ECO:0000313" key="1">
    <source>
        <dbReference type="EMBL" id="EFE90047.1"/>
    </source>
</evidence>
<evidence type="ECO:0000313" key="2">
    <source>
        <dbReference type="Proteomes" id="UP000003191"/>
    </source>
</evidence>
<keyword evidence="2" id="KW-1185">Reference proteome</keyword>
<organism evidence="1 2">
    <name type="scientific">Bifidobacterium breve DSM 20213 = JCM 1192</name>
    <dbReference type="NCBI Taxonomy" id="518634"/>
    <lineage>
        <taxon>Bacteria</taxon>
        <taxon>Bacillati</taxon>
        <taxon>Actinomycetota</taxon>
        <taxon>Actinomycetes</taxon>
        <taxon>Bifidobacteriales</taxon>
        <taxon>Bifidobacteriaceae</taxon>
        <taxon>Bifidobacterium</taxon>
    </lineage>
</organism>
<comment type="caution">
    <text evidence="1">The sequence shown here is derived from an EMBL/GenBank/DDBJ whole genome shotgun (WGS) entry which is preliminary data.</text>
</comment>